<evidence type="ECO:0000313" key="7">
    <source>
        <dbReference type="Proteomes" id="UP000302139"/>
    </source>
</evidence>
<feature type="domain" description="Hint" evidence="5">
    <location>
        <begin position="387"/>
        <end position="491"/>
    </location>
</feature>
<feature type="coiled-coil region" evidence="3">
    <location>
        <begin position="245"/>
        <end position="272"/>
    </location>
</feature>
<dbReference type="InterPro" id="IPR003587">
    <property type="entry name" value="Hint_dom_N"/>
</dbReference>
<evidence type="ECO:0000256" key="1">
    <source>
        <dbReference type="ARBA" id="ARBA00004613"/>
    </source>
</evidence>
<name>A0A4D4LVQ1_STRAX</name>
<evidence type="ECO:0000259" key="5">
    <source>
        <dbReference type="SMART" id="SM00306"/>
    </source>
</evidence>
<evidence type="ECO:0000256" key="2">
    <source>
        <dbReference type="ARBA" id="ARBA00022525"/>
    </source>
</evidence>
<feature type="signal peptide" evidence="4">
    <location>
        <begin position="1"/>
        <end position="29"/>
    </location>
</feature>
<dbReference type="GeneID" id="41542382"/>
<dbReference type="RefSeq" id="WP_010986696.1">
    <property type="nucleotide sequence ID" value="NZ_BAABTN010000039.1"/>
</dbReference>
<dbReference type="Pfam" id="PF14449">
    <property type="entry name" value="PT-TG"/>
    <property type="match status" value="1"/>
</dbReference>
<dbReference type="Proteomes" id="UP000302139">
    <property type="component" value="Unassembled WGS sequence"/>
</dbReference>
<accession>A0A4D4LVQ1</accession>
<keyword evidence="3" id="KW-0175">Coiled coil</keyword>
<dbReference type="InterPro" id="IPR027797">
    <property type="entry name" value="PT-TG_dom"/>
</dbReference>
<evidence type="ECO:0000256" key="4">
    <source>
        <dbReference type="SAM" id="SignalP"/>
    </source>
</evidence>
<gene>
    <name evidence="6" type="ORF">SAV14893_048250</name>
</gene>
<keyword evidence="2" id="KW-0964">Secreted</keyword>
<dbReference type="AlphaFoldDB" id="A0A4D4LVQ1"/>
<dbReference type="Gene3D" id="2.170.16.10">
    <property type="entry name" value="Hedgehog/Intein (Hint) domain"/>
    <property type="match status" value="1"/>
</dbReference>
<proteinExistence type="predicted"/>
<reference evidence="6 7" key="1">
    <citation type="submission" date="2019-04" db="EMBL/GenBank/DDBJ databases">
        <title>Draft genome sequences of Streptomyces avermitilis NBRC 14893.</title>
        <authorList>
            <person name="Komaki H."/>
            <person name="Tamura T."/>
            <person name="Hosoyama A."/>
        </authorList>
    </citation>
    <scope>NUCLEOTIDE SEQUENCE [LARGE SCALE GENOMIC DNA]</scope>
    <source>
        <strain evidence="6 7">NBRC 14893</strain>
    </source>
</reference>
<keyword evidence="4" id="KW-0732">Signal</keyword>
<dbReference type="SUPFAM" id="SSF51294">
    <property type="entry name" value="Hedgehog/intein (Hint) domain"/>
    <property type="match status" value="1"/>
</dbReference>
<sequence>MYLHVKQKIVTLATALCLTVGAGVGTAAAAGPAPKREPEPTLLEIAAKVAKYSDCGSQPLLERPACLKEFALKSAKLGLGVGVFLYVTRDAMKDEGTSFKGLEKELTELHKLKPLLLLDPDKETDPEKKKQIYEQTVKALKAAKPHVDKLRTDVVKASRILDAHTESVEALAVLAVAVGDYYPDPKPVDDRPPKDTWDIAGFFKDINKSLDQINAGFDKMNGALDDMNKATAEVNRGLDKANKGIEKANRGMDKLNEGIKEANKGLNETKKAVDGIGKAASKLHEVPEFDFDFSGIADKIGSKDTTPGERAAQERRMSMLLNLLPGIGDGKGVIEAITGTDLATGEKVSSTDRVLGSLAVMRWLKYGGKLLPEDIRAARKGDKVPDCNSFPAGTRVLMGDGTTTLPIEQITVGDSVLATDPEAGTTGSRPVDDTIYTPDDEDFTGVTLAGDAADGPPALTATDRHPFWVENRGRWADARDLNSGDTLRTPDGTGVRIDKVTHWKEPQGAYNLTVNDLHTYYVLAGTVPVLVHNAGLCTEKIDSVFHNPSGRSSQDQFEYHWEKHAKARGVTREQYLQDAKGWATGIARPGGKRGLNASLEELADGSRGIKYVDPQTGKGGIIGPDGKVVTFWYGAD</sequence>
<organism evidence="6 7">
    <name type="scientific">Streptomyces avermitilis</name>
    <dbReference type="NCBI Taxonomy" id="33903"/>
    <lineage>
        <taxon>Bacteria</taxon>
        <taxon>Bacillati</taxon>
        <taxon>Actinomycetota</taxon>
        <taxon>Actinomycetes</taxon>
        <taxon>Kitasatosporales</taxon>
        <taxon>Streptomycetaceae</taxon>
        <taxon>Streptomyces</taxon>
    </lineage>
</organism>
<dbReference type="Gene3D" id="1.10.287.950">
    <property type="entry name" value="Methyl-accepting chemotaxis protein"/>
    <property type="match status" value="1"/>
</dbReference>
<dbReference type="CDD" id="cd00081">
    <property type="entry name" value="Hint"/>
    <property type="match status" value="1"/>
</dbReference>
<dbReference type="GO" id="GO:0005576">
    <property type="term" value="C:extracellular region"/>
    <property type="evidence" value="ECO:0007669"/>
    <property type="project" value="UniProtKB-SubCell"/>
</dbReference>
<comment type="caution">
    <text evidence="6">The sequence shown here is derived from an EMBL/GenBank/DDBJ whole genome shotgun (WGS) entry which is preliminary data.</text>
</comment>
<dbReference type="Pfam" id="PF07591">
    <property type="entry name" value="PT-HINT"/>
    <property type="match status" value="1"/>
</dbReference>
<protein>
    <recommendedName>
        <fullName evidence="5">Hint domain-containing protein</fullName>
    </recommendedName>
</protein>
<feature type="chain" id="PRO_5020871363" description="Hint domain-containing protein" evidence="4">
    <location>
        <begin position="30"/>
        <end position="636"/>
    </location>
</feature>
<dbReference type="OMA" id="NCNDLAR"/>
<dbReference type="SMART" id="SM00306">
    <property type="entry name" value="HintN"/>
    <property type="match status" value="1"/>
</dbReference>
<dbReference type="EMBL" id="BJHX01000001">
    <property type="protein sequence ID" value="GDY65432.1"/>
    <property type="molecule type" value="Genomic_DNA"/>
</dbReference>
<comment type="subcellular location">
    <subcellularLocation>
        <location evidence="1">Secreted</location>
    </subcellularLocation>
</comment>
<evidence type="ECO:0000256" key="3">
    <source>
        <dbReference type="SAM" id="Coils"/>
    </source>
</evidence>
<evidence type="ECO:0000313" key="6">
    <source>
        <dbReference type="EMBL" id="GDY65432.1"/>
    </source>
</evidence>
<dbReference type="InterPro" id="IPR036844">
    <property type="entry name" value="Hint_dom_sf"/>
</dbReference>